<sequence length="105" mass="12385">MFFNESLPSNNRRTSKGAEKGVYYEQVHRSLERDKIEETPLTEAVPCACIRWHQKHTLQQRSRQSLYFKYLKPKRKKKKDVGSERTTCLLSPSLCGKCDYIYILV</sequence>
<evidence type="ECO:0000313" key="1">
    <source>
        <dbReference type="EMBL" id="KAL3388990.1"/>
    </source>
</evidence>
<gene>
    <name evidence="1" type="ORF">TKK_015941</name>
</gene>
<dbReference type="AlphaFoldDB" id="A0ABD2W7F9"/>
<accession>A0ABD2W7F9</accession>
<proteinExistence type="predicted"/>
<evidence type="ECO:0000313" key="2">
    <source>
        <dbReference type="Proteomes" id="UP001627154"/>
    </source>
</evidence>
<organism evidence="1 2">
    <name type="scientific">Trichogramma kaykai</name>
    <dbReference type="NCBI Taxonomy" id="54128"/>
    <lineage>
        <taxon>Eukaryota</taxon>
        <taxon>Metazoa</taxon>
        <taxon>Ecdysozoa</taxon>
        <taxon>Arthropoda</taxon>
        <taxon>Hexapoda</taxon>
        <taxon>Insecta</taxon>
        <taxon>Pterygota</taxon>
        <taxon>Neoptera</taxon>
        <taxon>Endopterygota</taxon>
        <taxon>Hymenoptera</taxon>
        <taxon>Apocrita</taxon>
        <taxon>Proctotrupomorpha</taxon>
        <taxon>Chalcidoidea</taxon>
        <taxon>Trichogrammatidae</taxon>
        <taxon>Trichogramma</taxon>
    </lineage>
</organism>
<name>A0ABD2W7F9_9HYME</name>
<dbReference type="Proteomes" id="UP001627154">
    <property type="component" value="Unassembled WGS sequence"/>
</dbReference>
<protein>
    <submittedName>
        <fullName evidence="1">Uncharacterized protein</fullName>
    </submittedName>
</protein>
<comment type="caution">
    <text evidence="1">The sequence shown here is derived from an EMBL/GenBank/DDBJ whole genome shotgun (WGS) entry which is preliminary data.</text>
</comment>
<reference evidence="1 2" key="1">
    <citation type="journal article" date="2024" name="bioRxiv">
        <title>A reference genome for Trichogramma kaykai: A tiny desert-dwelling parasitoid wasp with competing sex-ratio distorters.</title>
        <authorList>
            <person name="Culotta J."/>
            <person name="Lindsey A.R."/>
        </authorList>
    </citation>
    <scope>NUCLEOTIDE SEQUENCE [LARGE SCALE GENOMIC DNA]</scope>
    <source>
        <strain evidence="1 2">KSX58</strain>
    </source>
</reference>
<dbReference type="EMBL" id="JBJJXI010000124">
    <property type="protein sequence ID" value="KAL3388990.1"/>
    <property type="molecule type" value="Genomic_DNA"/>
</dbReference>
<keyword evidence="2" id="KW-1185">Reference proteome</keyword>